<dbReference type="Pfam" id="PF00067">
    <property type="entry name" value="p450"/>
    <property type="match status" value="1"/>
</dbReference>
<dbReference type="GO" id="GO:0020037">
    <property type="term" value="F:heme binding"/>
    <property type="evidence" value="ECO:0007669"/>
    <property type="project" value="InterPro"/>
</dbReference>
<keyword evidence="3" id="KW-0560">Oxidoreductase</keyword>
<dbReference type="KEGG" id="lgi:LOTGIDRAFT_211775"/>
<dbReference type="OrthoDB" id="1470350at2759"/>
<dbReference type="GO" id="GO:0004497">
    <property type="term" value="F:monooxygenase activity"/>
    <property type="evidence" value="ECO:0007669"/>
    <property type="project" value="UniProtKB-KW"/>
</dbReference>
<evidence type="ECO:0000313" key="6">
    <source>
        <dbReference type="Proteomes" id="UP000030746"/>
    </source>
</evidence>
<dbReference type="CDD" id="cd20659">
    <property type="entry name" value="CYP4B_4F-like"/>
    <property type="match status" value="1"/>
</dbReference>
<dbReference type="EMBL" id="KB199651">
    <property type="protein sequence ID" value="ESP04976.1"/>
    <property type="molecule type" value="Genomic_DNA"/>
</dbReference>
<evidence type="ECO:0000256" key="2">
    <source>
        <dbReference type="PIRSR" id="PIRSR602401-1"/>
    </source>
</evidence>
<dbReference type="Gene3D" id="1.10.630.10">
    <property type="entry name" value="Cytochrome P450"/>
    <property type="match status" value="1"/>
</dbReference>
<name>V4BBM5_LOTGI</name>
<comment type="similarity">
    <text evidence="1 3">Belongs to the cytochrome P450 family.</text>
</comment>
<accession>V4BBM5</accession>
<dbReference type="HOGENOM" id="CLU_001570_5_1_1"/>
<keyword evidence="6" id="KW-1185">Reference proteome</keyword>
<dbReference type="PROSITE" id="PS00086">
    <property type="entry name" value="CYTOCHROME_P450"/>
    <property type="match status" value="1"/>
</dbReference>
<dbReference type="GO" id="GO:0016705">
    <property type="term" value="F:oxidoreductase activity, acting on paired donors, with incorporation or reduction of molecular oxygen"/>
    <property type="evidence" value="ECO:0007669"/>
    <property type="project" value="InterPro"/>
</dbReference>
<dbReference type="Proteomes" id="UP000030746">
    <property type="component" value="Unassembled WGS sequence"/>
</dbReference>
<keyword evidence="2 3" id="KW-0349">Heme</keyword>
<reference evidence="5 6" key="1">
    <citation type="journal article" date="2013" name="Nature">
        <title>Insights into bilaterian evolution from three spiralian genomes.</title>
        <authorList>
            <person name="Simakov O."/>
            <person name="Marletaz F."/>
            <person name="Cho S.J."/>
            <person name="Edsinger-Gonzales E."/>
            <person name="Havlak P."/>
            <person name="Hellsten U."/>
            <person name="Kuo D.H."/>
            <person name="Larsson T."/>
            <person name="Lv J."/>
            <person name="Arendt D."/>
            <person name="Savage R."/>
            <person name="Osoegawa K."/>
            <person name="de Jong P."/>
            <person name="Grimwood J."/>
            <person name="Chapman J.A."/>
            <person name="Shapiro H."/>
            <person name="Aerts A."/>
            <person name="Otillar R.P."/>
            <person name="Terry A.Y."/>
            <person name="Boore J.L."/>
            <person name="Grigoriev I.V."/>
            <person name="Lindberg D.R."/>
            <person name="Seaver E.C."/>
            <person name="Weisblat D.A."/>
            <person name="Putnam N.H."/>
            <person name="Rokhsar D.S."/>
        </authorList>
    </citation>
    <scope>NUCLEOTIDE SEQUENCE [LARGE SCALE GENOMIC DNA]</scope>
</reference>
<dbReference type="PRINTS" id="PR00385">
    <property type="entry name" value="P450"/>
</dbReference>
<organism evidence="5 6">
    <name type="scientific">Lottia gigantea</name>
    <name type="common">Giant owl limpet</name>
    <dbReference type="NCBI Taxonomy" id="225164"/>
    <lineage>
        <taxon>Eukaryota</taxon>
        <taxon>Metazoa</taxon>
        <taxon>Spiralia</taxon>
        <taxon>Lophotrochozoa</taxon>
        <taxon>Mollusca</taxon>
        <taxon>Gastropoda</taxon>
        <taxon>Patellogastropoda</taxon>
        <taxon>Lottioidea</taxon>
        <taxon>Lottiidae</taxon>
        <taxon>Lottia</taxon>
    </lineage>
</organism>
<dbReference type="OMA" id="CHHREDL"/>
<keyword evidence="4" id="KW-1133">Transmembrane helix</keyword>
<dbReference type="InterPro" id="IPR001128">
    <property type="entry name" value="Cyt_P450"/>
</dbReference>
<feature type="transmembrane region" description="Helical" evidence="4">
    <location>
        <begin position="6"/>
        <end position="27"/>
    </location>
</feature>
<dbReference type="InterPro" id="IPR017972">
    <property type="entry name" value="Cyt_P450_CS"/>
</dbReference>
<dbReference type="PANTHER" id="PTHR24291">
    <property type="entry name" value="CYTOCHROME P450 FAMILY 4"/>
    <property type="match status" value="1"/>
</dbReference>
<proteinExistence type="inferred from homology"/>
<dbReference type="PRINTS" id="PR00463">
    <property type="entry name" value="EP450I"/>
</dbReference>
<evidence type="ECO:0000256" key="1">
    <source>
        <dbReference type="ARBA" id="ARBA00010617"/>
    </source>
</evidence>
<keyword evidence="4" id="KW-0812">Transmembrane</keyword>
<evidence type="ECO:0000313" key="5">
    <source>
        <dbReference type="EMBL" id="ESP04976.1"/>
    </source>
</evidence>
<dbReference type="GO" id="GO:0005506">
    <property type="term" value="F:iron ion binding"/>
    <property type="evidence" value="ECO:0007669"/>
    <property type="project" value="InterPro"/>
</dbReference>
<keyword evidence="3" id="KW-0503">Monooxygenase</keyword>
<keyword evidence="2 3" id="KW-0479">Metal-binding</keyword>
<keyword evidence="4" id="KW-0472">Membrane</keyword>
<evidence type="ECO:0000256" key="4">
    <source>
        <dbReference type="SAM" id="Phobius"/>
    </source>
</evidence>
<dbReference type="PANTHER" id="PTHR24291:SF201">
    <property type="entry name" value="CYTOCHROME P450, FAMILY 4, SUBFAMILY B, POLYPEPTIDE 7"/>
    <property type="match status" value="1"/>
</dbReference>
<evidence type="ECO:0008006" key="7">
    <source>
        <dbReference type="Google" id="ProtNLM"/>
    </source>
</evidence>
<dbReference type="GeneID" id="20246316"/>
<protein>
    <recommendedName>
        <fullName evidence="7">Cytochrome P450</fullName>
    </recommendedName>
</protein>
<dbReference type="CTD" id="20246316"/>
<dbReference type="SUPFAM" id="SSF48264">
    <property type="entry name" value="Cytochrome P450"/>
    <property type="match status" value="1"/>
</dbReference>
<gene>
    <name evidence="5" type="ORF">LOTGIDRAFT_211775</name>
</gene>
<dbReference type="AlphaFoldDB" id="V4BBM5"/>
<sequence length="515" mass="59612">MEFLSTSAIISVGTLCCLVYVAIKAAIFMRKYRQRTAILNHFDHDPAHWFWGNLNDFPKRPDEHGLKWKRDRIAQYPDATTNWFGFLLPEVCLTSAKSVKPLLKSFEPKGFMYRFLTPWLGDGLLLSKGDKWARNRRLLTPAFHFEILKPYLQIKNRAADKLCSKIQKFAETGEYFEGCHMITMFTLDVILKCAFSYEINCQDIGDEHPYVKAIFELGNILTDRFLKPWLHPDFIFFRTALGKSFMKNCEKIHKIAEDIIAQRKRVLLENGQSDDGIKKRGKYTDFLDILLMASDENGVGLTDLEIRDEVNTFLFEGHDTTASAISWALFSLADNGEIQDRVQQEIDNLLVGRNSDDLEANDLQKLPYLSMCIKESLRLHSTVSYIQRQTEAPHNILGKLLPADIMTSIYIYCVHHNPQYWQESLVFKPERFTPENIEKMDPFAFIPFSAGPRNCIGQNFAMHEIKVALVKILSRYFLDVDPNHEVKKIECLVMRAETGIRFKATLRMSGQYRFQ</sequence>
<dbReference type="STRING" id="225164.V4BBM5"/>
<comment type="cofactor">
    <cofactor evidence="2">
        <name>heme</name>
        <dbReference type="ChEBI" id="CHEBI:30413"/>
    </cofactor>
</comment>
<keyword evidence="2 3" id="KW-0408">Iron</keyword>
<evidence type="ECO:0000256" key="3">
    <source>
        <dbReference type="RuleBase" id="RU000461"/>
    </source>
</evidence>
<dbReference type="InterPro" id="IPR050196">
    <property type="entry name" value="Cytochrome_P450_Monoox"/>
</dbReference>
<feature type="binding site" description="axial binding residue" evidence="2">
    <location>
        <position position="455"/>
    </location>
    <ligand>
        <name>heme</name>
        <dbReference type="ChEBI" id="CHEBI:30413"/>
    </ligand>
    <ligandPart>
        <name>Fe</name>
        <dbReference type="ChEBI" id="CHEBI:18248"/>
    </ligandPart>
</feature>
<dbReference type="InterPro" id="IPR002401">
    <property type="entry name" value="Cyt_P450_E_grp-I"/>
</dbReference>
<dbReference type="InterPro" id="IPR036396">
    <property type="entry name" value="Cyt_P450_sf"/>
</dbReference>
<dbReference type="RefSeq" id="XP_009044485.1">
    <property type="nucleotide sequence ID" value="XM_009046237.1"/>
</dbReference>